<accession>A0A3G8GUN9</accession>
<dbReference type="PANTHER" id="PTHR44757">
    <property type="entry name" value="DIGUANYLATE CYCLASE DGCP"/>
    <property type="match status" value="1"/>
</dbReference>
<dbReference type="OrthoDB" id="9813903at2"/>
<dbReference type="CDD" id="cd01949">
    <property type="entry name" value="GGDEF"/>
    <property type="match status" value="1"/>
</dbReference>
<dbReference type="EMBL" id="CP033968">
    <property type="protein sequence ID" value="AZG11978.1"/>
    <property type="molecule type" value="Genomic_DNA"/>
</dbReference>
<dbReference type="InterPro" id="IPR001633">
    <property type="entry name" value="EAL_dom"/>
</dbReference>
<dbReference type="CDD" id="cd01948">
    <property type="entry name" value="EAL"/>
    <property type="match status" value="1"/>
</dbReference>
<evidence type="ECO:0000259" key="5">
    <source>
        <dbReference type="PROSITE" id="PS50887"/>
    </source>
</evidence>
<dbReference type="PROSITE" id="PS50883">
    <property type="entry name" value="EAL"/>
    <property type="match status" value="1"/>
</dbReference>
<dbReference type="SMART" id="SM00267">
    <property type="entry name" value="GGDEF"/>
    <property type="match status" value="1"/>
</dbReference>
<feature type="domain" description="PAC" evidence="3">
    <location>
        <begin position="407"/>
        <end position="457"/>
    </location>
</feature>
<dbReference type="InterPro" id="IPR035919">
    <property type="entry name" value="EAL_sf"/>
</dbReference>
<keyword evidence="1" id="KW-0812">Transmembrane</keyword>
<evidence type="ECO:0000256" key="1">
    <source>
        <dbReference type="SAM" id="Phobius"/>
    </source>
</evidence>
<dbReference type="SUPFAM" id="SSF141868">
    <property type="entry name" value="EAL domain-like"/>
    <property type="match status" value="1"/>
</dbReference>
<feature type="domain" description="PAS" evidence="2">
    <location>
        <begin position="332"/>
        <end position="375"/>
    </location>
</feature>
<dbReference type="PANTHER" id="PTHR44757:SF2">
    <property type="entry name" value="BIOFILM ARCHITECTURE MAINTENANCE PROTEIN MBAA"/>
    <property type="match status" value="1"/>
</dbReference>
<dbReference type="Gene3D" id="3.30.450.20">
    <property type="entry name" value="PAS domain"/>
    <property type="match status" value="3"/>
</dbReference>
<name>A0A3G8GUN9_9BURK</name>
<dbReference type="NCBIfam" id="TIGR00254">
    <property type="entry name" value="GGDEF"/>
    <property type="match status" value="1"/>
</dbReference>
<sequence>MTERHGRSKKATTRVFLPLVYVGAVIGTLVTGLVAYEINDSRTQALNDASRDLTVLSSASAAQLKSYLDSIGEVLSAAGLASQSLLTAGPGGADNALSQVRAAAVGTAIEGIVVVGKAGVPVLHTYDDPVPASFLPGQLAVQKLEYQRTAGTEIVGPILSDSGDRVKVYAVKRINDQTGAFLGAVLTPLDISSIALVGKEALRKDGVTVAVLGAERGNLVARLPDPGVLRYLKQYTETEISPQMAGKQSGVAVGASAVDGVRRLMAFERVKDYPLLVVTSMDEQVVNSEWHADAKRIIGIGYASLSVIALLLVVMHRQLRQLMHRTEAITESEQRFDRVVQRLTDGLYVRDKAGKLLVANRQFATFFGASDERALVGADLATINPQATSKSIARLNDQVFSSRGKPYILELETESHDGRMVPMEYTLSAVEIGGVDYILGQMRDITARRQYESRLVKQATFDEITGLPNRRLYMDRLSNALHRAKRDGRNVAVMFVDLDHFKRVNDTLGHRTGDQLLVAAAERLTSLVRDGDTIARFGGDEFVVLLAEVTSPLECRLLAERIVEEFRTPFELAGRRVSVTASVGVAVAPGDGAEPDLLLQHADTAMYEAKSGGRSGFRFFNNEMNVRVHEMLQIDGEIRFALERNEMRVLYQPIVDPIARKVVKAEALARWESTRLGSVSPDKFIPAAEENGTIAQIGDWVLSEACRTAALWARDLPEPIAVSVNVSAKQFNDPRFVDSVFSALDESGLPAHLLELELTERILISDDETAFETIAALREMGVGLSLDDFGTGYSSLSYLTRFPLNTIKIDRAFVSGLAEDSQTQNLTKAIIALAKSLDLQLVAEGVETADQARVLIAYGCDLQQGYLYGRPAEPSAILNPSWG</sequence>
<dbReference type="InterPro" id="IPR013656">
    <property type="entry name" value="PAS_4"/>
</dbReference>
<dbReference type="InterPro" id="IPR000160">
    <property type="entry name" value="GGDEF_dom"/>
</dbReference>
<protein>
    <submittedName>
        <fullName evidence="6">EAL domain-containing protein</fullName>
    </submittedName>
</protein>
<dbReference type="InterPro" id="IPR000700">
    <property type="entry name" value="PAS-assoc_C"/>
</dbReference>
<dbReference type="Pfam" id="PF08448">
    <property type="entry name" value="PAS_4"/>
    <property type="match status" value="1"/>
</dbReference>
<dbReference type="SUPFAM" id="SSF55073">
    <property type="entry name" value="Nucleotide cyclase"/>
    <property type="match status" value="1"/>
</dbReference>
<dbReference type="PROSITE" id="PS50113">
    <property type="entry name" value="PAC"/>
    <property type="match status" value="1"/>
</dbReference>
<dbReference type="InterPro" id="IPR052155">
    <property type="entry name" value="Biofilm_reg_signaling"/>
</dbReference>
<evidence type="ECO:0000313" key="6">
    <source>
        <dbReference type="EMBL" id="AZG11978.1"/>
    </source>
</evidence>
<dbReference type="AlphaFoldDB" id="A0A3G8GUN9"/>
<dbReference type="Gene3D" id="3.20.20.450">
    <property type="entry name" value="EAL domain"/>
    <property type="match status" value="1"/>
</dbReference>
<evidence type="ECO:0000259" key="2">
    <source>
        <dbReference type="PROSITE" id="PS50112"/>
    </source>
</evidence>
<dbReference type="GO" id="GO:0003824">
    <property type="term" value="F:catalytic activity"/>
    <property type="evidence" value="ECO:0007669"/>
    <property type="project" value="UniProtKB-ARBA"/>
</dbReference>
<keyword evidence="1" id="KW-0472">Membrane</keyword>
<organism evidence="6 7">
    <name type="scientific">Cupriavidus pauculus</name>
    <dbReference type="NCBI Taxonomy" id="82633"/>
    <lineage>
        <taxon>Bacteria</taxon>
        <taxon>Pseudomonadati</taxon>
        <taxon>Pseudomonadota</taxon>
        <taxon>Betaproteobacteria</taxon>
        <taxon>Burkholderiales</taxon>
        <taxon>Burkholderiaceae</taxon>
        <taxon>Cupriavidus</taxon>
    </lineage>
</organism>
<dbReference type="SUPFAM" id="SSF55785">
    <property type="entry name" value="PYP-like sensor domain (PAS domain)"/>
    <property type="match status" value="1"/>
</dbReference>
<dbReference type="GeneID" id="60825059"/>
<dbReference type="RefSeq" id="WP_029309131.1">
    <property type="nucleotide sequence ID" value="NZ_CP033968.1"/>
</dbReference>
<dbReference type="CDD" id="cd12915">
    <property type="entry name" value="PDC2_DGC_like"/>
    <property type="match status" value="1"/>
</dbReference>
<feature type="transmembrane region" description="Helical" evidence="1">
    <location>
        <begin position="15"/>
        <end position="36"/>
    </location>
</feature>
<evidence type="ECO:0000259" key="4">
    <source>
        <dbReference type="PROSITE" id="PS50883"/>
    </source>
</evidence>
<dbReference type="PROSITE" id="PS50112">
    <property type="entry name" value="PAS"/>
    <property type="match status" value="1"/>
</dbReference>
<dbReference type="SMART" id="SM00052">
    <property type="entry name" value="EAL"/>
    <property type="match status" value="1"/>
</dbReference>
<evidence type="ECO:0000259" key="3">
    <source>
        <dbReference type="PROSITE" id="PS50113"/>
    </source>
</evidence>
<feature type="transmembrane region" description="Helical" evidence="1">
    <location>
        <begin position="297"/>
        <end position="315"/>
    </location>
</feature>
<geneLocation type="plasmid" evidence="6">
    <name>unnamed1</name>
</geneLocation>
<dbReference type="Pfam" id="PF00990">
    <property type="entry name" value="GGDEF"/>
    <property type="match status" value="1"/>
</dbReference>
<proteinExistence type="predicted"/>
<dbReference type="CDD" id="cd00130">
    <property type="entry name" value="PAS"/>
    <property type="match status" value="1"/>
</dbReference>
<dbReference type="InterPro" id="IPR043128">
    <property type="entry name" value="Rev_trsase/Diguanyl_cyclase"/>
</dbReference>
<keyword evidence="1" id="KW-1133">Transmembrane helix</keyword>
<dbReference type="InterPro" id="IPR029787">
    <property type="entry name" value="Nucleotide_cyclase"/>
</dbReference>
<dbReference type="PROSITE" id="PS50887">
    <property type="entry name" value="GGDEF"/>
    <property type="match status" value="1"/>
</dbReference>
<reference evidence="7" key="1">
    <citation type="submission" date="2018-11" db="EMBL/GenBank/DDBJ databases">
        <title>FDA dAtabase for Regulatory Grade micrObial Sequences (FDA-ARGOS): Supporting development and validation of Infectious Disease Dx tests.</title>
        <authorList>
            <person name="Goldberg B."/>
            <person name="Campos J."/>
            <person name="Tallon L."/>
            <person name="Sadzewicz L."/>
            <person name="Zhao X."/>
            <person name="Vavikolanu K."/>
            <person name="Mehta A."/>
            <person name="Aluvathingal J."/>
            <person name="Nadendla S."/>
            <person name="Geyer C."/>
            <person name="Nandy P."/>
            <person name="Yan Y."/>
            <person name="Sichtig H."/>
        </authorList>
    </citation>
    <scope>NUCLEOTIDE SEQUENCE [LARGE SCALE GENOMIC DNA]</scope>
    <source>
        <strain evidence="7">FDAARGOS_614</strain>
        <plasmid evidence="7">unnamed1</plasmid>
    </source>
</reference>
<dbReference type="FunFam" id="3.30.70.270:FF:000001">
    <property type="entry name" value="Diguanylate cyclase domain protein"/>
    <property type="match status" value="1"/>
</dbReference>
<dbReference type="Proteomes" id="UP000270411">
    <property type="component" value="Plasmid unnamed1"/>
</dbReference>
<gene>
    <name evidence="6" type="ORF">EHF44_00365</name>
</gene>
<dbReference type="InterPro" id="IPR035965">
    <property type="entry name" value="PAS-like_dom_sf"/>
</dbReference>
<dbReference type="InterPro" id="IPR000014">
    <property type="entry name" value="PAS"/>
</dbReference>
<feature type="domain" description="GGDEF" evidence="5">
    <location>
        <begin position="489"/>
        <end position="622"/>
    </location>
</feature>
<evidence type="ECO:0000313" key="7">
    <source>
        <dbReference type="Proteomes" id="UP000270411"/>
    </source>
</evidence>
<keyword evidence="6" id="KW-0614">Plasmid</keyword>
<dbReference type="Gene3D" id="3.30.70.270">
    <property type="match status" value="1"/>
</dbReference>
<dbReference type="KEGG" id="cpau:EHF44_00365"/>
<dbReference type="NCBIfam" id="TIGR00229">
    <property type="entry name" value="sensory_box"/>
    <property type="match status" value="1"/>
</dbReference>
<feature type="domain" description="EAL" evidence="4">
    <location>
        <begin position="631"/>
        <end position="883"/>
    </location>
</feature>
<dbReference type="Pfam" id="PF00563">
    <property type="entry name" value="EAL"/>
    <property type="match status" value="1"/>
</dbReference>